<comment type="similarity">
    <text evidence="2 4">Belongs to the Nudix hydrolase family.</text>
</comment>
<protein>
    <submittedName>
        <fullName evidence="6">NUDIX hydrolase</fullName>
    </submittedName>
</protein>
<evidence type="ECO:0000256" key="2">
    <source>
        <dbReference type="ARBA" id="ARBA00005582"/>
    </source>
</evidence>
<dbReference type="PANTHER" id="PTHR43046:SF14">
    <property type="entry name" value="MUTT_NUDIX FAMILY PROTEIN"/>
    <property type="match status" value="1"/>
</dbReference>
<evidence type="ECO:0000256" key="4">
    <source>
        <dbReference type="RuleBase" id="RU003476"/>
    </source>
</evidence>
<keyword evidence="3 4" id="KW-0378">Hydrolase</keyword>
<dbReference type="Pfam" id="PF00293">
    <property type="entry name" value="NUDIX"/>
    <property type="match status" value="1"/>
</dbReference>
<dbReference type="PRINTS" id="PR00502">
    <property type="entry name" value="NUDIXFAMILY"/>
</dbReference>
<sequence length="153" mass="16649">MAEYDNARGWLNTAARTATAPLAADVWVFDTGLTHVLLVNHRWRGWVSPGGSVDAGETPREAAARELFEETGVRAELLVAPAAATVRSYRSGWTATLGVSFTAIADRAAPLTPEPGQPAAWLPLNEEWQGYFPEDRPRMRQYVATITQNTAGP</sequence>
<organism evidence="6 7">
    <name type="scientific">Streptomyces beijiangensis</name>
    <dbReference type="NCBI Taxonomy" id="163361"/>
    <lineage>
        <taxon>Bacteria</taxon>
        <taxon>Bacillati</taxon>
        <taxon>Actinomycetota</taxon>
        <taxon>Actinomycetes</taxon>
        <taxon>Kitasatosporales</taxon>
        <taxon>Streptomycetaceae</taxon>
        <taxon>Streptomyces</taxon>
    </lineage>
</organism>
<evidence type="ECO:0000256" key="3">
    <source>
        <dbReference type="ARBA" id="ARBA00022801"/>
    </source>
</evidence>
<dbReference type="AlphaFoldDB" id="A0A939JF98"/>
<dbReference type="PROSITE" id="PS00893">
    <property type="entry name" value="NUDIX_BOX"/>
    <property type="match status" value="1"/>
</dbReference>
<dbReference type="InterPro" id="IPR000086">
    <property type="entry name" value="NUDIX_hydrolase_dom"/>
</dbReference>
<dbReference type="InterPro" id="IPR015797">
    <property type="entry name" value="NUDIX_hydrolase-like_dom_sf"/>
</dbReference>
<evidence type="ECO:0000313" key="7">
    <source>
        <dbReference type="Proteomes" id="UP000664167"/>
    </source>
</evidence>
<gene>
    <name evidence="6" type="ORF">J0695_19160</name>
</gene>
<dbReference type="PROSITE" id="PS51462">
    <property type="entry name" value="NUDIX"/>
    <property type="match status" value="1"/>
</dbReference>
<accession>A0A939JF98</accession>
<dbReference type="GO" id="GO:0016787">
    <property type="term" value="F:hydrolase activity"/>
    <property type="evidence" value="ECO:0007669"/>
    <property type="project" value="UniProtKB-KW"/>
</dbReference>
<evidence type="ECO:0000313" key="6">
    <source>
        <dbReference type="EMBL" id="MBO0513901.1"/>
    </source>
</evidence>
<evidence type="ECO:0000256" key="1">
    <source>
        <dbReference type="ARBA" id="ARBA00001946"/>
    </source>
</evidence>
<dbReference type="InterPro" id="IPR020084">
    <property type="entry name" value="NUDIX_hydrolase_CS"/>
</dbReference>
<keyword evidence="7" id="KW-1185">Reference proteome</keyword>
<dbReference type="SUPFAM" id="SSF55811">
    <property type="entry name" value="Nudix"/>
    <property type="match status" value="1"/>
</dbReference>
<evidence type="ECO:0000259" key="5">
    <source>
        <dbReference type="PROSITE" id="PS51462"/>
    </source>
</evidence>
<dbReference type="Gene3D" id="3.90.79.10">
    <property type="entry name" value="Nucleoside Triphosphate Pyrophosphohydrolase"/>
    <property type="match status" value="1"/>
</dbReference>
<dbReference type="PANTHER" id="PTHR43046">
    <property type="entry name" value="GDP-MANNOSE MANNOSYL HYDROLASE"/>
    <property type="match status" value="1"/>
</dbReference>
<name>A0A939JF98_9ACTN</name>
<dbReference type="Proteomes" id="UP000664167">
    <property type="component" value="Unassembled WGS sequence"/>
</dbReference>
<feature type="domain" description="Nudix hydrolase" evidence="5">
    <location>
        <begin position="19"/>
        <end position="147"/>
    </location>
</feature>
<reference evidence="6" key="1">
    <citation type="submission" date="2021-03" db="EMBL/GenBank/DDBJ databases">
        <title>Streptomyces poriferae sp. nov., a novel marine sponge-derived Actinobacteria species with anti-MRSA activity.</title>
        <authorList>
            <person name="Sandoval-Powers M."/>
            <person name="Kralova S."/>
            <person name="Nguyen G.-S."/>
            <person name="Fawwal D."/>
            <person name="Degnes K."/>
            <person name="Klinkenberg G."/>
            <person name="Sletta H."/>
            <person name="Wentzel A."/>
            <person name="Liles M.R."/>
        </authorList>
    </citation>
    <scope>NUCLEOTIDE SEQUENCE</scope>
    <source>
        <strain evidence="6">DSM 41794</strain>
    </source>
</reference>
<dbReference type="InterPro" id="IPR020476">
    <property type="entry name" value="Nudix_hydrolase"/>
</dbReference>
<comment type="cofactor">
    <cofactor evidence="1">
        <name>Mg(2+)</name>
        <dbReference type="ChEBI" id="CHEBI:18420"/>
    </cofactor>
</comment>
<dbReference type="EMBL" id="JAFLRJ010000172">
    <property type="protein sequence ID" value="MBO0513901.1"/>
    <property type="molecule type" value="Genomic_DNA"/>
</dbReference>
<comment type="caution">
    <text evidence="6">The sequence shown here is derived from an EMBL/GenBank/DDBJ whole genome shotgun (WGS) entry which is preliminary data.</text>
</comment>
<dbReference type="RefSeq" id="WP_206963318.1">
    <property type="nucleotide sequence ID" value="NZ_JAFLRJ010000172.1"/>
</dbReference>
<proteinExistence type="inferred from homology"/>